<keyword evidence="2" id="KW-0732">Signal</keyword>
<feature type="compositionally biased region" description="Acidic residues" evidence="1">
    <location>
        <begin position="240"/>
        <end position="254"/>
    </location>
</feature>
<dbReference type="EMBL" id="CAWUFR010000029">
    <property type="protein sequence ID" value="CAK6957351.1"/>
    <property type="molecule type" value="Genomic_DNA"/>
</dbReference>
<feature type="region of interest" description="Disordered" evidence="1">
    <location>
        <begin position="28"/>
        <end position="64"/>
    </location>
</feature>
<organism evidence="3 4">
    <name type="scientific">Scomber scombrus</name>
    <name type="common">Atlantic mackerel</name>
    <name type="synonym">Scomber vernalis</name>
    <dbReference type="NCBI Taxonomy" id="13677"/>
    <lineage>
        <taxon>Eukaryota</taxon>
        <taxon>Metazoa</taxon>
        <taxon>Chordata</taxon>
        <taxon>Craniata</taxon>
        <taxon>Vertebrata</taxon>
        <taxon>Euteleostomi</taxon>
        <taxon>Actinopterygii</taxon>
        <taxon>Neopterygii</taxon>
        <taxon>Teleostei</taxon>
        <taxon>Neoteleostei</taxon>
        <taxon>Acanthomorphata</taxon>
        <taxon>Pelagiaria</taxon>
        <taxon>Scombriformes</taxon>
        <taxon>Scombridae</taxon>
        <taxon>Scomber</taxon>
    </lineage>
</organism>
<name>A0AAV1NCS3_SCOSC</name>
<evidence type="ECO:0000256" key="1">
    <source>
        <dbReference type="SAM" id="MobiDB-lite"/>
    </source>
</evidence>
<evidence type="ECO:0000313" key="4">
    <source>
        <dbReference type="Proteomes" id="UP001314229"/>
    </source>
</evidence>
<dbReference type="AlphaFoldDB" id="A0AAV1NCS3"/>
<proteinExistence type="predicted"/>
<protein>
    <submittedName>
        <fullName evidence="3">Uncharacterized protein</fullName>
    </submittedName>
</protein>
<evidence type="ECO:0000313" key="3">
    <source>
        <dbReference type="EMBL" id="CAK6957351.1"/>
    </source>
</evidence>
<gene>
    <name evidence="3" type="ORF">FSCOSCO3_A005463</name>
</gene>
<feature type="compositionally biased region" description="Pro residues" evidence="1">
    <location>
        <begin position="43"/>
        <end position="55"/>
    </location>
</feature>
<reference evidence="3 4" key="1">
    <citation type="submission" date="2024-01" db="EMBL/GenBank/DDBJ databases">
        <authorList>
            <person name="Alioto T."/>
            <person name="Alioto T."/>
            <person name="Gomez Garrido J."/>
        </authorList>
    </citation>
    <scope>NUCLEOTIDE SEQUENCE [LARGE SCALE GENOMIC DNA]</scope>
</reference>
<dbReference type="Proteomes" id="UP001314229">
    <property type="component" value="Unassembled WGS sequence"/>
</dbReference>
<keyword evidence="4" id="KW-1185">Reference proteome</keyword>
<feature type="chain" id="PRO_5043606506" evidence="2">
    <location>
        <begin position="23"/>
        <end position="254"/>
    </location>
</feature>
<feature type="region of interest" description="Disordered" evidence="1">
    <location>
        <begin position="235"/>
        <end position="254"/>
    </location>
</feature>
<sequence>MSLDFQMLLPPIVACVYLPLLAEQRDGEEEPKCTPIGGSQPPHYTPNPNTQPPTIAPTKERGESAPVVRAAAPGLLREDYPVANGLFLRPGNQSQGQFSPLRRTKIKLRTQCPASQDRKRGKNLWTPVGIASTTQAYSYANFAVSVSTVAVLTGGAVVHENHILGNTDWSGYWVKERFQDEREGGESSELRKEGRITDVCKIWCEWTESVARSSELSASKALTENKCHKIITETKNKIVDEEETEDDKDAVEGK</sequence>
<accession>A0AAV1NCS3</accession>
<evidence type="ECO:0000256" key="2">
    <source>
        <dbReference type="SAM" id="SignalP"/>
    </source>
</evidence>
<feature type="signal peptide" evidence="2">
    <location>
        <begin position="1"/>
        <end position="22"/>
    </location>
</feature>
<comment type="caution">
    <text evidence="3">The sequence shown here is derived from an EMBL/GenBank/DDBJ whole genome shotgun (WGS) entry which is preliminary data.</text>
</comment>